<proteinExistence type="predicted"/>
<sequence>MPHLEVLWIEGPDGNVEHLAEHGVSPAEAEDVLADPTATAISRSSGHPIVFGYTRHRRKLAVVYQMLDDLSAYPITAYDVED</sequence>
<evidence type="ECO:0008006" key="3">
    <source>
        <dbReference type="Google" id="ProtNLM"/>
    </source>
</evidence>
<protein>
    <recommendedName>
        <fullName evidence="3">DUF4258 domain-containing protein</fullName>
    </recommendedName>
</protein>
<comment type="caution">
    <text evidence="1">The sequence shown here is derived from an EMBL/GenBank/DDBJ whole genome shotgun (WGS) entry which is preliminary data.</text>
</comment>
<reference evidence="1 2" key="1">
    <citation type="submission" date="2024-08" db="EMBL/GenBank/DDBJ databases">
        <title>Whole-genome sequencing of halo(alkali)philic microorganisms from hypersaline lakes.</title>
        <authorList>
            <person name="Sorokin D.Y."/>
            <person name="Merkel A.Y."/>
            <person name="Messina E."/>
            <person name="Yakimov M."/>
        </authorList>
    </citation>
    <scope>NUCLEOTIDE SEQUENCE [LARGE SCALE GENOMIC DNA]</scope>
    <source>
        <strain evidence="1 2">AB-hyl4</strain>
    </source>
</reference>
<gene>
    <name evidence="1" type="ORF">ACERK3_14115</name>
</gene>
<keyword evidence="2" id="KW-1185">Reference proteome</keyword>
<accession>A0ABV4U754</accession>
<organism evidence="1 2">
    <name type="scientific">Natronomicrosphaera hydrolytica</name>
    <dbReference type="NCBI Taxonomy" id="3242702"/>
    <lineage>
        <taxon>Bacteria</taxon>
        <taxon>Pseudomonadati</taxon>
        <taxon>Planctomycetota</taxon>
        <taxon>Phycisphaerae</taxon>
        <taxon>Phycisphaerales</taxon>
        <taxon>Phycisphaeraceae</taxon>
        <taxon>Natronomicrosphaera</taxon>
    </lineage>
</organism>
<evidence type="ECO:0000313" key="1">
    <source>
        <dbReference type="EMBL" id="MFA9479420.1"/>
    </source>
</evidence>
<name>A0ABV4U754_9BACT</name>
<dbReference type="Proteomes" id="UP001575105">
    <property type="component" value="Unassembled WGS sequence"/>
</dbReference>
<dbReference type="RefSeq" id="WP_425346339.1">
    <property type="nucleotide sequence ID" value="NZ_JBGUBD010000008.1"/>
</dbReference>
<evidence type="ECO:0000313" key="2">
    <source>
        <dbReference type="Proteomes" id="UP001575105"/>
    </source>
</evidence>
<dbReference type="EMBL" id="JBGUBD010000008">
    <property type="protein sequence ID" value="MFA9479420.1"/>
    <property type="molecule type" value="Genomic_DNA"/>
</dbReference>